<dbReference type="InterPro" id="IPR039561">
    <property type="entry name" value="Peptidase_M15C"/>
</dbReference>
<dbReference type="SUPFAM" id="SSF55166">
    <property type="entry name" value="Hedgehog/DD-peptidase"/>
    <property type="match status" value="1"/>
</dbReference>
<dbReference type="CDD" id="cd14845">
    <property type="entry name" value="L-Ala-D-Glu_peptidase_like"/>
    <property type="match status" value="1"/>
</dbReference>
<name>A0ABY3NJF1_ELIMR</name>
<dbReference type="InterPro" id="IPR009045">
    <property type="entry name" value="Zn_M74/Hedgehog-like"/>
</dbReference>
<accession>A0ABY3NJF1</accession>
<organism evidence="2 3">
    <name type="scientific">Elizabethkingia miricola</name>
    <name type="common">Chryseobacterium miricola</name>
    <dbReference type="NCBI Taxonomy" id="172045"/>
    <lineage>
        <taxon>Bacteria</taxon>
        <taxon>Pseudomonadati</taxon>
        <taxon>Bacteroidota</taxon>
        <taxon>Flavobacteriia</taxon>
        <taxon>Flavobacteriales</taxon>
        <taxon>Weeksellaceae</taxon>
        <taxon>Elizabethkingia</taxon>
    </lineage>
</organism>
<dbReference type="EMBL" id="VNHK01000003">
    <property type="protein sequence ID" value="TYO92892.1"/>
    <property type="molecule type" value="Genomic_DNA"/>
</dbReference>
<protein>
    <submittedName>
        <fullName evidence="2">Peptidoglycan L-alanyl-D-glutamate endopeptidase CwlK</fullName>
    </submittedName>
</protein>
<dbReference type="Gene3D" id="3.30.1380.10">
    <property type="match status" value="1"/>
</dbReference>
<keyword evidence="3" id="KW-1185">Reference proteome</keyword>
<sequence length="186" mass="21269">MRQVLTPPPITFAPSLINNSMDKITQTHIGKLHPVIREEVMQIIKDCDKALTGRAKIRITQGLRTHAEQAKLYAQGRTTPGLKVTNARPGQSIHNYGLAVDICLIIDGKTASWDIAKDWDGDRIADWQECVKIFNRYGWEWGGNWKIFKDYPHFEKKSLQTRYGTISTDWKVLSKMPKDKSGYILI</sequence>
<gene>
    <name evidence="2" type="ORF">LX74_00953</name>
</gene>
<dbReference type="Pfam" id="PF13539">
    <property type="entry name" value="Peptidase_M15_4"/>
    <property type="match status" value="1"/>
</dbReference>
<evidence type="ECO:0000259" key="1">
    <source>
        <dbReference type="Pfam" id="PF13539"/>
    </source>
</evidence>
<evidence type="ECO:0000313" key="2">
    <source>
        <dbReference type="EMBL" id="TYO92892.1"/>
    </source>
</evidence>
<reference evidence="2 3" key="1">
    <citation type="submission" date="2019-07" db="EMBL/GenBank/DDBJ databases">
        <title>Genomic Encyclopedia of Archaeal and Bacterial Type Strains, Phase II (KMG-II): from individual species to whole genera.</title>
        <authorList>
            <person name="Goeker M."/>
        </authorList>
    </citation>
    <scope>NUCLEOTIDE SEQUENCE [LARGE SCALE GENOMIC DNA]</scope>
    <source>
        <strain evidence="2 3">DSM 14571</strain>
    </source>
</reference>
<dbReference type="Proteomes" id="UP000324513">
    <property type="component" value="Unassembled WGS sequence"/>
</dbReference>
<evidence type="ECO:0000313" key="3">
    <source>
        <dbReference type="Proteomes" id="UP000324513"/>
    </source>
</evidence>
<proteinExistence type="predicted"/>
<comment type="caution">
    <text evidence="2">The sequence shown here is derived from an EMBL/GenBank/DDBJ whole genome shotgun (WGS) entry which is preliminary data.</text>
</comment>
<feature type="domain" description="Peptidase M15C" evidence="1">
    <location>
        <begin position="88"/>
        <end position="156"/>
    </location>
</feature>